<evidence type="ECO:0000256" key="2">
    <source>
        <dbReference type="RuleBase" id="RU003682"/>
    </source>
</evidence>
<dbReference type="SUPFAM" id="SSF51197">
    <property type="entry name" value="Clavaminate synthase-like"/>
    <property type="match status" value="1"/>
</dbReference>
<dbReference type="InterPro" id="IPR050231">
    <property type="entry name" value="Iron_ascorbate_oxido_reductase"/>
</dbReference>
<dbReference type="InterPro" id="IPR026992">
    <property type="entry name" value="DIOX_N"/>
</dbReference>
<comment type="similarity">
    <text evidence="1 2">Belongs to the iron/ascorbate-dependent oxidoreductase family.</text>
</comment>
<dbReference type="GO" id="GO:0046872">
    <property type="term" value="F:metal ion binding"/>
    <property type="evidence" value="ECO:0007669"/>
    <property type="project" value="UniProtKB-KW"/>
</dbReference>
<sequence length="381" mass="42942">MASPPPLETFTNLPILPLSAALSPDTKPQFLADLRSALLHVGFLYLTDTGLPDDVVHGVVRECVAFFDTLPLHQKERIEMKNEKSFLSWSRVDNETTALNPDHREQLDLSTPHPVPGPDAPIYHNLLAPNQWPSPDYLPDFRPVYEDYIRRMSHIATLFTSLIAEAIGLPPTAFDKFFDPDQQHKLKIVKYPEVHVPDLPPGATEMERKKWEVKRQGVGPHKDSMLTSYLLQASNQRGLQAQNARGEWIDCPPIPGTLVVAIGQGMEALTDGVCASTTHRVLSPRKGEGARYSVPFFQGVSYDARFEAMDVPDEVVRLRDEARKQPRDDVEFTFVKGRWGHLGEATLMNRIKSHPDVGERWYAEQLKQIRGQQQAAMVTRA</sequence>
<dbReference type="GO" id="GO:0016491">
    <property type="term" value="F:oxidoreductase activity"/>
    <property type="evidence" value="ECO:0007669"/>
    <property type="project" value="UniProtKB-KW"/>
</dbReference>
<dbReference type="STRING" id="671987.R0KF88"/>
<accession>R0KF88</accession>
<dbReference type="Gene3D" id="2.60.120.330">
    <property type="entry name" value="B-lactam Antibiotic, Isopenicillin N Synthase, Chain"/>
    <property type="match status" value="1"/>
</dbReference>
<dbReference type="InterPro" id="IPR044861">
    <property type="entry name" value="IPNS-like_FE2OG_OXY"/>
</dbReference>
<dbReference type="GO" id="GO:0044283">
    <property type="term" value="P:small molecule biosynthetic process"/>
    <property type="evidence" value="ECO:0007669"/>
    <property type="project" value="UniProtKB-ARBA"/>
</dbReference>
<dbReference type="eggNOG" id="KOG0143">
    <property type="taxonomic scope" value="Eukaryota"/>
</dbReference>
<gene>
    <name evidence="4" type="ORF">SETTUDRAFT_18189</name>
</gene>
<name>R0KF88_EXST2</name>
<dbReference type="PROSITE" id="PS51471">
    <property type="entry name" value="FE2OG_OXY"/>
    <property type="match status" value="1"/>
</dbReference>
<evidence type="ECO:0000256" key="1">
    <source>
        <dbReference type="ARBA" id="ARBA00008056"/>
    </source>
</evidence>
<evidence type="ECO:0000313" key="4">
    <source>
        <dbReference type="EMBL" id="EOA91503.1"/>
    </source>
</evidence>
<dbReference type="HOGENOM" id="CLU_010119_1_1_1"/>
<reference evidence="4 5" key="2">
    <citation type="journal article" date="2013" name="PLoS Genet.">
        <title>Comparative genome structure, secondary metabolite, and effector coding capacity across Cochliobolus pathogens.</title>
        <authorList>
            <person name="Condon B.J."/>
            <person name="Leng Y."/>
            <person name="Wu D."/>
            <person name="Bushley K.E."/>
            <person name="Ohm R.A."/>
            <person name="Otillar R."/>
            <person name="Martin J."/>
            <person name="Schackwitz W."/>
            <person name="Grimwood J."/>
            <person name="MohdZainudin N."/>
            <person name="Xue C."/>
            <person name="Wang R."/>
            <person name="Manning V.A."/>
            <person name="Dhillon B."/>
            <person name="Tu Z.J."/>
            <person name="Steffenson B.J."/>
            <person name="Salamov A."/>
            <person name="Sun H."/>
            <person name="Lowry S."/>
            <person name="LaButti K."/>
            <person name="Han J."/>
            <person name="Copeland A."/>
            <person name="Lindquist E."/>
            <person name="Barry K."/>
            <person name="Schmutz J."/>
            <person name="Baker S.E."/>
            <person name="Ciuffetti L.M."/>
            <person name="Grigoriev I.V."/>
            <person name="Zhong S."/>
            <person name="Turgeon B.G."/>
        </authorList>
    </citation>
    <scope>NUCLEOTIDE SEQUENCE [LARGE SCALE GENOMIC DNA]</scope>
    <source>
        <strain evidence="5">28A</strain>
    </source>
</reference>
<keyword evidence="5" id="KW-1185">Reference proteome</keyword>
<dbReference type="InterPro" id="IPR005123">
    <property type="entry name" value="Oxoglu/Fe-dep_dioxygenase_dom"/>
</dbReference>
<keyword evidence="2" id="KW-0408">Iron</keyword>
<dbReference type="EMBL" id="KB908481">
    <property type="protein sequence ID" value="EOA91503.1"/>
    <property type="molecule type" value="Genomic_DNA"/>
</dbReference>
<dbReference type="PANTHER" id="PTHR47990">
    <property type="entry name" value="2-OXOGLUTARATE (2OG) AND FE(II)-DEPENDENT OXYGENASE SUPERFAMILY PROTEIN-RELATED"/>
    <property type="match status" value="1"/>
</dbReference>
<organism evidence="4 5">
    <name type="scientific">Exserohilum turcicum (strain 28A)</name>
    <name type="common">Northern leaf blight fungus</name>
    <name type="synonym">Setosphaeria turcica</name>
    <dbReference type="NCBI Taxonomy" id="671987"/>
    <lineage>
        <taxon>Eukaryota</taxon>
        <taxon>Fungi</taxon>
        <taxon>Dikarya</taxon>
        <taxon>Ascomycota</taxon>
        <taxon>Pezizomycotina</taxon>
        <taxon>Dothideomycetes</taxon>
        <taxon>Pleosporomycetidae</taxon>
        <taxon>Pleosporales</taxon>
        <taxon>Pleosporineae</taxon>
        <taxon>Pleosporaceae</taxon>
        <taxon>Exserohilum</taxon>
    </lineage>
</organism>
<evidence type="ECO:0000259" key="3">
    <source>
        <dbReference type="PROSITE" id="PS51471"/>
    </source>
</evidence>
<evidence type="ECO:0000313" key="5">
    <source>
        <dbReference type="Proteomes" id="UP000016935"/>
    </source>
</evidence>
<dbReference type="Pfam" id="PF03171">
    <property type="entry name" value="2OG-FeII_Oxy"/>
    <property type="match status" value="1"/>
</dbReference>
<protein>
    <recommendedName>
        <fullName evidence="3">Fe2OG dioxygenase domain-containing protein</fullName>
    </recommendedName>
</protein>
<dbReference type="InterPro" id="IPR027443">
    <property type="entry name" value="IPNS-like_sf"/>
</dbReference>
<dbReference type="GeneID" id="19401874"/>
<dbReference type="AlphaFoldDB" id="R0KF88"/>
<reference evidence="4 5" key="1">
    <citation type="journal article" date="2012" name="PLoS Pathog.">
        <title>Diverse lifestyles and strategies of plant pathogenesis encoded in the genomes of eighteen Dothideomycetes fungi.</title>
        <authorList>
            <person name="Ohm R.A."/>
            <person name="Feau N."/>
            <person name="Henrissat B."/>
            <person name="Schoch C.L."/>
            <person name="Horwitz B.A."/>
            <person name="Barry K.W."/>
            <person name="Condon B.J."/>
            <person name="Copeland A.C."/>
            <person name="Dhillon B."/>
            <person name="Glaser F."/>
            <person name="Hesse C.N."/>
            <person name="Kosti I."/>
            <person name="LaButti K."/>
            <person name="Lindquist E.A."/>
            <person name="Lucas S."/>
            <person name="Salamov A.A."/>
            <person name="Bradshaw R.E."/>
            <person name="Ciuffetti L."/>
            <person name="Hamelin R.C."/>
            <person name="Kema G.H.J."/>
            <person name="Lawrence C."/>
            <person name="Scott J.A."/>
            <person name="Spatafora J.W."/>
            <person name="Turgeon B.G."/>
            <person name="de Wit P.J.G.M."/>
            <person name="Zhong S."/>
            <person name="Goodwin S.B."/>
            <person name="Grigoriev I.V."/>
        </authorList>
    </citation>
    <scope>NUCLEOTIDE SEQUENCE [LARGE SCALE GENOMIC DNA]</scope>
    <source>
        <strain evidence="5">28A</strain>
    </source>
</reference>
<dbReference type="OrthoDB" id="627829at2759"/>
<keyword evidence="2" id="KW-0479">Metal-binding</keyword>
<keyword evidence="2" id="KW-0560">Oxidoreductase</keyword>
<dbReference type="RefSeq" id="XP_008020055.1">
    <property type="nucleotide sequence ID" value="XM_008021864.1"/>
</dbReference>
<proteinExistence type="inferred from homology"/>
<dbReference type="Proteomes" id="UP000016935">
    <property type="component" value="Unassembled WGS sequence"/>
</dbReference>
<feature type="domain" description="Fe2OG dioxygenase" evidence="3">
    <location>
        <begin position="182"/>
        <end position="300"/>
    </location>
</feature>
<dbReference type="Pfam" id="PF14226">
    <property type="entry name" value="DIOX_N"/>
    <property type="match status" value="1"/>
</dbReference>